<dbReference type="GO" id="GO:0030697">
    <property type="term" value="F:tRNA (uracil(54)-C5)-methyltransferase activity, S-adenosyl methionine-dependent"/>
    <property type="evidence" value="ECO:0007669"/>
    <property type="project" value="UniProtKB-EC"/>
</dbReference>
<keyword evidence="3 6" id="KW-0949">S-adenosyl-L-methionine</keyword>
<organism evidence="7 8">
    <name type="scientific">Blomia tropicalis</name>
    <name type="common">Mite</name>
    <dbReference type="NCBI Taxonomy" id="40697"/>
    <lineage>
        <taxon>Eukaryota</taxon>
        <taxon>Metazoa</taxon>
        <taxon>Ecdysozoa</taxon>
        <taxon>Arthropoda</taxon>
        <taxon>Chelicerata</taxon>
        <taxon>Arachnida</taxon>
        <taxon>Acari</taxon>
        <taxon>Acariformes</taxon>
        <taxon>Sarcoptiformes</taxon>
        <taxon>Astigmata</taxon>
        <taxon>Glycyphagoidea</taxon>
        <taxon>Echimyopodidae</taxon>
        <taxon>Blomia</taxon>
    </lineage>
</organism>
<feature type="binding site" evidence="6">
    <location>
        <position position="459"/>
    </location>
    <ligand>
        <name>S-adenosyl-L-methionine</name>
        <dbReference type="ChEBI" id="CHEBI:59789"/>
    </ligand>
</feature>
<dbReference type="Proteomes" id="UP001142055">
    <property type="component" value="Chromosome 1"/>
</dbReference>
<evidence type="ECO:0000256" key="4">
    <source>
        <dbReference type="ARBA" id="ARBA00033763"/>
    </source>
</evidence>
<comment type="catalytic activity">
    <reaction evidence="5">
        <text>uridine(54) in tRNA + S-adenosyl-L-methionine = 5-methyluridine(54) in tRNA + S-adenosyl-L-homocysteine + H(+)</text>
        <dbReference type="Rhea" id="RHEA:42712"/>
        <dbReference type="Rhea" id="RHEA-COMP:10167"/>
        <dbReference type="Rhea" id="RHEA-COMP:10193"/>
        <dbReference type="ChEBI" id="CHEBI:15378"/>
        <dbReference type="ChEBI" id="CHEBI:57856"/>
        <dbReference type="ChEBI" id="CHEBI:59789"/>
        <dbReference type="ChEBI" id="CHEBI:65315"/>
        <dbReference type="ChEBI" id="CHEBI:74447"/>
        <dbReference type="EC" id="2.1.1.35"/>
    </reaction>
    <physiologicalReaction direction="left-to-right" evidence="5">
        <dbReference type="Rhea" id="RHEA:42713"/>
    </physiologicalReaction>
</comment>
<feature type="active site" description="Nucleophile" evidence="6">
    <location>
        <position position="539"/>
    </location>
</feature>
<evidence type="ECO:0000313" key="8">
    <source>
        <dbReference type="Proteomes" id="UP001142055"/>
    </source>
</evidence>
<dbReference type="Pfam" id="PF05958">
    <property type="entry name" value="tRNA_U5-meth_tr"/>
    <property type="match status" value="1"/>
</dbReference>
<protein>
    <recommendedName>
        <fullName evidence="4">tRNA (uracil(54)-C(5))-methyltransferase</fullName>
        <ecNumber evidence="4">2.1.1.35</ecNumber>
    </recommendedName>
</protein>
<dbReference type="GO" id="GO:0003723">
    <property type="term" value="F:RNA binding"/>
    <property type="evidence" value="ECO:0007669"/>
    <property type="project" value="TreeGrafter"/>
</dbReference>
<comment type="similarity">
    <text evidence="6">Belongs to the class I-like SAM-binding methyltransferase superfamily. RNA M5U methyltransferase family.</text>
</comment>
<comment type="caution">
    <text evidence="6">Lacks conserved residue(s) required for the propagation of feature annotation.</text>
</comment>
<dbReference type="GO" id="GO:0006396">
    <property type="term" value="P:RNA processing"/>
    <property type="evidence" value="ECO:0007669"/>
    <property type="project" value="InterPro"/>
</dbReference>
<dbReference type="Gene3D" id="2.40.50.1070">
    <property type="match status" value="1"/>
</dbReference>
<evidence type="ECO:0000313" key="7">
    <source>
        <dbReference type="EMBL" id="KAJ6225063.1"/>
    </source>
</evidence>
<comment type="caution">
    <text evidence="7">The sequence shown here is derived from an EMBL/GenBank/DDBJ whole genome shotgun (WGS) entry which is preliminary data.</text>
</comment>
<dbReference type="InterPro" id="IPR029063">
    <property type="entry name" value="SAM-dependent_MTases_sf"/>
</dbReference>
<dbReference type="CDD" id="cd02440">
    <property type="entry name" value="AdoMet_MTases"/>
    <property type="match status" value="1"/>
</dbReference>
<feature type="binding site" evidence="6">
    <location>
        <position position="511"/>
    </location>
    <ligand>
        <name>S-adenosyl-L-methionine</name>
        <dbReference type="ChEBI" id="CHEBI:59789"/>
    </ligand>
</feature>
<keyword evidence="2 6" id="KW-0808">Transferase</keyword>
<dbReference type="PROSITE" id="PS51687">
    <property type="entry name" value="SAM_MT_RNA_M5U"/>
    <property type="match status" value="1"/>
</dbReference>
<dbReference type="PANTHER" id="PTHR45904:SF1">
    <property type="entry name" value="TRNA (URACIL-5-)-METHYLTRANSFERASE HOMOLOG B"/>
    <property type="match status" value="1"/>
</dbReference>
<gene>
    <name evidence="7" type="ORF">RDWZM_003608</name>
</gene>
<evidence type="ECO:0000256" key="1">
    <source>
        <dbReference type="ARBA" id="ARBA00022603"/>
    </source>
</evidence>
<keyword evidence="8" id="KW-1185">Reference proteome</keyword>
<proteinExistence type="inferred from homology"/>
<sequence>MFSVRLLSCNRSIICGYPHNIKLAHYSSTNRNRKRRNAQQLVKTDQRNVLDDEQYYDRDFDDSRQIQSQKKNFNIKFQNVDSIFGTKHRNALYDDDDDDIKLAQVKRNTNNKRLVKQVNRKFEREQIIKNNPITDGTDDTIVHNKNIRDSIFKKIERRVLIPLPYDINKVNRFDILNQTIIPLYNMPYNMQLKKKYNYCAQILTKFGHKLSEINNPVQINSNGLPCQLEHVRESPRTEQYRNKDEFSVWPGIDGNSKTVGFFVGQPSIHERVVCVEPDHLFITKQSHIELSKKFQDYLRNVSPYDYCQNYGLRGHWRRLCIRSNENDEHMIIGNMNPQDLTTEQLEQEMYRFKQFFSDDQRIRSLYFHTSKNTRSTHSKEPYYHLAGKETIEEQILGHQFFISPSSFFQVNTTASEVLYRVIMGEMNAKRKTIMLDLCCGTGTLSILMGNQVKQIFAIDSSESAINDAKRNASANNLANVNFVVGTVEDVLPKLMDNISSKDLNNVVAVLNPSRRGLHSRAIKAIQRMEFIKRVIYISCKPDGEAFNNFVQLCRPPQSNYDYQPFVPINAVPVDLFPHTSHCELIVTFERF</sequence>
<dbReference type="OMA" id="DQMLPLW"/>
<dbReference type="InterPro" id="IPR045850">
    <property type="entry name" value="TRM2_met"/>
</dbReference>
<dbReference type="PANTHER" id="PTHR45904">
    <property type="entry name" value="TRNA (URACIL-5-)-METHYLTRANSFERASE"/>
    <property type="match status" value="1"/>
</dbReference>
<evidence type="ECO:0000256" key="3">
    <source>
        <dbReference type="ARBA" id="ARBA00022691"/>
    </source>
</evidence>
<evidence type="ECO:0000256" key="2">
    <source>
        <dbReference type="ARBA" id="ARBA00022679"/>
    </source>
</evidence>
<accession>A0A9Q0MFC2</accession>
<feature type="binding site" evidence="6">
    <location>
        <position position="409"/>
    </location>
    <ligand>
        <name>S-adenosyl-L-methionine</name>
        <dbReference type="ChEBI" id="CHEBI:59789"/>
    </ligand>
</feature>
<dbReference type="Gene3D" id="3.40.50.150">
    <property type="entry name" value="Vaccinia Virus protein VP39"/>
    <property type="match status" value="1"/>
</dbReference>
<keyword evidence="1 6" id="KW-0489">Methyltransferase</keyword>
<dbReference type="InterPro" id="IPR010280">
    <property type="entry name" value="U5_MeTrfase_fam"/>
</dbReference>
<dbReference type="AlphaFoldDB" id="A0A9Q0MFC2"/>
<dbReference type="EC" id="2.1.1.35" evidence="4"/>
<dbReference type="GO" id="GO:0032259">
    <property type="term" value="P:methylation"/>
    <property type="evidence" value="ECO:0007669"/>
    <property type="project" value="UniProtKB-KW"/>
</dbReference>
<dbReference type="SUPFAM" id="SSF53335">
    <property type="entry name" value="S-adenosyl-L-methionine-dependent methyltransferases"/>
    <property type="match status" value="1"/>
</dbReference>
<evidence type="ECO:0000256" key="6">
    <source>
        <dbReference type="PROSITE-ProRule" id="PRU01024"/>
    </source>
</evidence>
<evidence type="ECO:0000256" key="5">
    <source>
        <dbReference type="ARBA" id="ARBA00047278"/>
    </source>
</evidence>
<name>A0A9Q0MFC2_BLOTA</name>
<reference evidence="7" key="1">
    <citation type="submission" date="2022-12" db="EMBL/GenBank/DDBJ databases">
        <title>Genome assemblies of Blomia tropicalis.</title>
        <authorList>
            <person name="Cui Y."/>
        </authorList>
    </citation>
    <scope>NUCLEOTIDE SEQUENCE</scope>
    <source>
        <tissue evidence="7">Adult mites</tissue>
    </source>
</reference>
<dbReference type="EMBL" id="JAPWDV010000001">
    <property type="protein sequence ID" value="KAJ6225063.1"/>
    <property type="molecule type" value="Genomic_DNA"/>
</dbReference>